<dbReference type="Proteomes" id="UP000077355">
    <property type="component" value="Unassembled WGS sequence"/>
</dbReference>
<proteinExistence type="predicted"/>
<organism evidence="1 2">
    <name type="scientific">Paenibacillus antarcticus</name>
    <dbReference type="NCBI Taxonomy" id="253703"/>
    <lineage>
        <taxon>Bacteria</taxon>
        <taxon>Bacillati</taxon>
        <taxon>Bacillota</taxon>
        <taxon>Bacilli</taxon>
        <taxon>Bacillales</taxon>
        <taxon>Paenibacillaceae</taxon>
        <taxon>Paenibacillus</taxon>
    </lineage>
</organism>
<evidence type="ECO:0008006" key="3">
    <source>
        <dbReference type="Google" id="ProtNLM"/>
    </source>
</evidence>
<reference evidence="1 2" key="1">
    <citation type="submission" date="2016-03" db="EMBL/GenBank/DDBJ databases">
        <title>Draft genome sequence of Paenibacillus antarcticus CECT 5836.</title>
        <authorList>
            <person name="Shin S.-K."/>
            <person name="Yi H."/>
        </authorList>
    </citation>
    <scope>NUCLEOTIDE SEQUENCE [LARGE SCALE GENOMIC DNA]</scope>
    <source>
        <strain evidence="1 2">CECT 5836</strain>
    </source>
</reference>
<dbReference type="EMBL" id="LVJI01000019">
    <property type="protein sequence ID" value="OAB44907.1"/>
    <property type="molecule type" value="Genomic_DNA"/>
</dbReference>
<accession>A0A168MPE6</accession>
<dbReference type="RefSeq" id="WP_068650798.1">
    <property type="nucleotide sequence ID" value="NZ_CP043611.1"/>
</dbReference>
<sequence>MKPNITIRSEIEDYIRRNGMNLQELSQAAGMNKGILSAVINRNPPKPIAVRQLDLITSGMALPEGELYELYVDECFITNPPNWRRLRPFIQRCAELEKYECIESILHRLAEDLSFIPGLFETAELLYNQRLKKAAVLLYKCVAEGERFQHSERLAICQFRLFSLSIGEDQQDNLRAAVRFETYIDRLPEDIQLDALCEFMNVYFSLDNLDKVIEISKKLVFRADCQHAINKLNVKRTERRTKYPVLVYKAYAYLMRAGALGRRQDYNEAYKYTLLYINMDWSEEREKDVNTYIANFQAWGESNSNVHRMRQGEWNLLHKYVDYMSENEEEVLQGLYTLTEMANRSDVDLDLDWVLTQFEEQISSYVELNWFPDYYSKQFSLDYCIRFLIELAVYHLRRQRYDTGFEWILHSLNKSIIVKSDITFIKCVKIFEEFRHVASANAQIEYSRIVKEVKT</sequence>
<gene>
    <name evidence="1" type="ORF">PBAT_15115</name>
</gene>
<evidence type="ECO:0000313" key="1">
    <source>
        <dbReference type="EMBL" id="OAB44907.1"/>
    </source>
</evidence>
<keyword evidence="2" id="KW-1185">Reference proteome</keyword>
<dbReference type="AlphaFoldDB" id="A0A168MPE6"/>
<evidence type="ECO:0000313" key="2">
    <source>
        <dbReference type="Proteomes" id="UP000077355"/>
    </source>
</evidence>
<name>A0A168MPE6_9BACL</name>
<comment type="caution">
    <text evidence="1">The sequence shown here is derived from an EMBL/GenBank/DDBJ whole genome shotgun (WGS) entry which is preliminary data.</text>
</comment>
<protein>
    <recommendedName>
        <fullName evidence="3">DNA-binding protein</fullName>
    </recommendedName>
</protein>
<dbReference type="OrthoDB" id="2470416at2"/>